<organism evidence="2 3">
    <name type="scientific">Candidatus Stercoripulliclostridium pullicola</name>
    <dbReference type="NCBI Taxonomy" id="2840953"/>
    <lineage>
        <taxon>Bacteria</taxon>
        <taxon>Bacillati</taxon>
        <taxon>Bacillota</taxon>
        <taxon>Clostridia</taxon>
        <taxon>Eubacteriales</taxon>
        <taxon>Candidatus Stercoripulliclostridium</taxon>
    </lineage>
</organism>
<reference evidence="2" key="1">
    <citation type="submission" date="2020-10" db="EMBL/GenBank/DDBJ databases">
        <authorList>
            <person name="Gilroy R."/>
        </authorList>
    </citation>
    <scope>NUCLEOTIDE SEQUENCE</scope>
    <source>
        <strain evidence="2">517</strain>
    </source>
</reference>
<protein>
    <submittedName>
        <fullName evidence="2">Uncharacterized protein</fullName>
    </submittedName>
</protein>
<sequence>MSGIFARKKKYVKERNNKDAYAPLPEEAGAQAERIAALRAEVDRLTAELNEYRGEEREIREALNFAKARSEEYEKEARIRFALEAERLAAYRDKWRSRLNALGSAEKLGEEVLECQRFFGDCVKELSAVIEGEPLPSDPPRDQYYSECVRLNELGVSADGTERRLSDEELDILLTQLGNK</sequence>
<gene>
    <name evidence="2" type="ORF">IAB16_03995</name>
</gene>
<evidence type="ECO:0000313" key="3">
    <source>
        <dbReference type="Proteomes" id="UP000727857"/>
    </source>
</evidence>
<comment type="caution">
    <text evidence="2">The sequence shown here is derived from an EMBL/GenBank/DDBJ whole genome shotgun (WGS) entry which is preliminary data.</text>
</comment>
<dbReference type="EMBL" id="JADINF010000101">
    <property type="protein sequence ID" value="MBO8424158.1"/>
    <property type="molecule type" value="Genomic_DNA"/>
</dbReference>
<dbReference type="Proteomes" id="UP000727857">
    <property type="component" value="Unassembled WGS sequence"/>
</dbReference>
<keyword evidence="1" id="KW-0175">Coiled coil</keyword>
<name>A0A940DH61_9FIRM</name>
<evidence type="ECO:0000313" key="2">
    <source>
        <dbReference type="EMBL" id="MBO8424158.1"/>
    </source>
</evidence>
<proteinExistence type="predicted"/>
<evidence type="ECO:0000256" key="1">
    <source>
        <dbReference type="SAM" id="Coils"/>
    </source>
</evidence>
<feature type="coiled-coil region" evidence="1">
    <location>
        <begin position="28"/>
        <end position="76"/>
    </location>
</feature>
<dbReference type="AlphaFoldDB" id="A0A940DH61"/>
<accession>A0A940DH61</accession>
<reference evidence="2" key="2">
    <citation type="journal article" date="2021" name="PeerJ">
        <title>Extensive microbial diversity within the chicken gut microbiome revealed by metagenomics and culture.</title>
        <authorList>
            <person name="Gilroy R."/>
            <person name="Ravi A."/>
            <person name="Getino M."/>
            <person name="Pursley I."/>
            <person name="Horton D.L."/>
            <person name="Alikhan N.F."/>
            <person name="Baker D."/>
            <person name="Gharbi K."/>
            <person name="Hall N."/>
            <person name="Watson M."/>
            <person name="Adriaenssens E.M."/>
            <person name="Foster-Nyarko E."/>
            <person name="Jarju S."/>
            <person name="Secka A."/>
            <person name="Antonio M."/>
            <person name="Oren A."/>
            <person name="Chaudhuri R.R."/>
            <person name="La Ragione R."/>
            <person name="Hildebrand F."/>
            <person name="Pallen M.J."/>
        </authorList>
    </citation>
    <scope>NUCLEOTIDE SEQUENCE</scope>
    <source>
        <strain evidence="2">517</strain>
    </source>
</reference>